<reference evidence="2" key="1">
    <citation type="submission" date="2020-01" db="EMBL/GenBank/DDBJ databases">
        <authorList>
            <consortium name="DOE Joint Genome Institute"/>
            <person name="Haridas S."/>
            <person name="Albert R."/>
            <person name="Binder M."/>
            <person name="Bloem J."/>
            <person name="Labutti K."/>
            <person name="Salamov A."/>
            <person name="Andreopoulos B."/>
            <person name="Baker S.E."/>
            <person name="Barry K."/>
            <person name="Bills G."/>
            <person name="Bluhm B.H."/>
            <person name="Cannon C."/>
            <person name="Castanera R."/>
            <person name="Culley D.E."/>
            <person name="Daum C."/>
            <person name="Ezra D."/>
            <person name="Gonzalez J.B."/>
            <person name="Henrissat B."/>
            <person name="Kuo A."/>
            <person name="Liang C."/>
            <person name="Lipzen A."/>
            <person name="Lutzoni F."/>
            <person name="Magnuson J."/>
            <person name="Mondo S."/>
            <person name="Nolan M."/>
            <person name="Ohm R."/>
            <person name="Pangilinan J."/>
            <person name="Park H.-J."/>
            <person name="Ramirez L."/>
            <person name="Alfaro M."/>
            <person name="Sun H."/>
            <person name="Tritt A."/>
            <person name="Yoshinaga Y."/>
            <person name="Zwiers L.-H."/>
            <person name="Turgeon B.G."/>
            <person name="Goodwin S.B."/>
            <person name="Spatafora J.W."/>
            <person name="Crous P.W."/>
            <person name="Grigoriev I.V."/>
        </authorList>
    </citation>
    <scope>NUCLEOTIDE SEQUENCE</scope>
    <source>
        <strain evidence="2">P77</strain>
    </source>
</reference>
<dbReference type="OrthoDB" id="3685192at2759"/>
<dbReference type="Proteomes" id="UP000800040">
    <property type="component" value="Unassembled WGS sequence"/>
</dbReference>
<feature type="region of interest" description="Disordered" evidence="1">
    <location>
        <begin position="114"/>
        <end position="151"/>
    </location>
</feature>
<sequence length="209" mass="23591">MSACSRPTRNASDSSSEMESLIQVITSELVSWQGESPPTHTSTHSKASNTANVPRKTRFLERFDTVKLTEKNLTALETTQARHNQQDPSRLIDRQYRFDPPSGVTAYQVRRKPLSDSAREAVQSHKEQAFANQSTMAPPNPAQRRAERPPLGRGNTHFEQIVPVDHMGTWQQVDNEDSERRRARSVSAMALVGAEKLRYRAKKVVKALR</sequence>
<evidence type="ECO:0000313" key="2">
    <source>
        <dbReference type="EMBL" id="KAF1832130.1"/>
    </source>
</evidence>
<evidence type="ECO:0000256" key="1">
    <source>
        <dbReference type="SAM" id="MobiDB-lite"/>
    </source>
</evidence>
<keyword evidence="3" id="KW-1185">Reference proteome</keyword>
<dbReference type="EMBL" id="ML975346">
    <property type="protein sequence ID" value="KAF1832130.1"/>
    <property type="molecule type" value="Genomic_DNA"/>
</dbReference>
<feature type="compositionally biased region" description="Basic and acidic residues" evidence="1">
    <location>
        <begin position="114"/>
        <end position="128"/>
    </location>
</feature>
<feature type="region of interest" description="Disordered" evidence="1">
    <location>
        <begin position="32"/>
        <end position="54"/>
    </location>
</feature>
<proteinExistence type="predicted"/>
<feature type="non-terminal residue" evidence="2">
    <location>
        <position position="209"/>
    </location>
</feature>
<feature type="compositionally biased region" description="Polar residues" evidence="1">
    <location>
        <begin position="32"/>
        <end position="52"/>
    </location>
</feature>
<name>A0A6A5K6Z2_9PLEO</name>
<gene>
    <name evidence="2" type="ORF">BDW02DRAFT_571380</name>
</gene>
<accession>A0A6A5K6Z2</accession>
<organism evidence="2 3">
    <name type="scientific">Decorospora gaudefroyi</name>
    <dbReference type="NCBI Taxonomy" id="184978"/>
    <lineage>
        <taxon>Eukaryota</taxon>
        <taxon>Fungi</taxon>
        <taxon>Dikarya</taxon>
        <taxon>Ascomycota</taxon>
        <taxon>Pezizomycotina</taxon>
        <taxon>Dothideomycetes</taxon>
        <taxon>Pleosporomycetidae</taxon>
        <taxon>Pleosporales</taxon>
        <taxon>Pleosporineae</taxon>
        <taxon>Pleosporaceae</taxon>
        <taxon>Decorospora</taxon>
    </lineage>
</organism>
<evidence type="ECO:0000313" key="3">
    <source>
        <dbReference type="Proteomes" id="UP000800040"/>
    </source>
</evidence>
<dbReference type="AlphaFoldDB" id="A0A6A5K6Z2"/>
<feature type="region of interest" description="Disordered" evidence="1">
    <location>
        <begin position="1"/>
        <end position="20"/>
    </location>
</feature>
<protein>
    <submittedName>
        <fullName evidence="2">Uncharacterized protein</fullName>
    </submittedName>
</protein>